<dbReference type="SUPFAM" id="SSF141571">
    <property type="entry name" value="Pentapeptide repeat-like"/>
    <property type="match status" value="1"/>
</dbReference>
<proteinExistence type="predicted"/>
<sequence length="313" mass="36060">MANKEQVDLIKKGVSYWNNWRKNNMHIWPDLVDADLRDLNLRGINFYTADLREADLSGCELSYADFAGSILIRTDLRNSNLQNANFYIANLNGTQLRGANMSYSIMGVTILVDNDLSEVIGLNDVQHLDRSHMGTDTLQKSNGKIPSSLLVNCGISAEMQDYLSIFQQKSINYYSCFISYSSLDEQFVRKLHTYLDHNKIDCWFAPEDMKIGDKIRSSIDSAINIHDKVILIISENSINSQWVEQEVEKALERERRENRIVLFPLAIDEKVFSIDVGWASYLRNNRNIAFFSNWHSNDHFTKAANRVIKDLKF</sequence>
<dbReference type="GO" id="GO:0007165">
    <property type="term" value="P:signal transduction"/>
    <property type="evidence" value="ECO:0007669"/>
    <property type="project" value="InterPro"/>
</dbReference>
<dbReference type="InterPro" id="IPR001646">
    <property type="entry name" value="5peptide_repeat"/>
</dbReference>
<keyword evidence="3" id="KW-1185">Reference proteome</keyword>
<dbReference type="Proteomes" id="UP000479293">
    <property type="component" value="Unassembled WGS sequence"/>
</dbReference>
<dbReference type="SUPFAM" id="SSF52200">
    <property type="entry name" value="Toll/Interleukin receptor TIR domain"/>
    <property type="match status" value="1"/>
</dbReference>
<protein>
    <submittedName>
        <fullName evidence="2">TIR domain-containing protein</fullName>
    </submittedName>
</protein>
<dbReference type="SMART" id="SM00255">
    <property type="entry name" value="TIR"/>
    <property type="match status" value="1"/>
</dbReference>
<dbReference type="Pfam" id="PF00805">
    <property type="entry name" value="Pentapeptide"/>
    <property type="match status" value="1"/>
</dbReference>
<dbReference type="PANTHER" id="PTHR14136">
    <property type="entry name" value="BTB_POZ DOMAIN-CONTAINING PROTEIN KCTD9"/>
    <property type="match status" value="1"/>
</dbReference>
<organism evidence="2 3">
    <name type="scientific">Salmonirosea aquatica</name>
    <dbReference type="NCBI Taxonomy" id="2654236"/>
    <lineage>
        <taxon>Bacteria</taxon>
        <taxon>Pseudomonadati</taxon>
        <taxon>Bacteroidota</taxon>
        <taxon>Cytophagia</taxon>
        <taxon>Cytophagales</taxon>
        <taxon>Spirosomataceae</taxon>
        <taxon>Salmonirosea</taxon>
    </lineage>
</organism>
<dbReference type="Gene3D" id="2.160.20.80">
    <property type="entry name" value="E3 ubiquitin-protein ligase SopA"/>
    <property type="match status" value="1"/>
</dbReference>
<dbReference type="Gene3D" id="3.40.50.10140">
    <property type="entry name" value="Toll/interleukin-1 receptor homology (TIR) domain"/>
    <property type="match status" value="1"/>
</dbReference>
<dbReference type="AlphaFoldDB" id="A0A7C9BDZ0"/>
<comment type="caution">
    <text evidence="2">The sequence shown here is derived from an EMBL/GenBank/DDBJ whole genome shotgun (WGS) entry which is preliminary data.</text>
</comment>
<feature type="domain" description="TIR" evidence="1">
    <location>
        <begin position="172"/>
        <end position="313"/>
    </location>
</feature>
<evidence type="ECO:0000259" key="1">
    <source>
        <dbReference type="PROSITE" id="PS50104"/>
    </source>
</evidence>
<reference evidence="2 3" key="1">
    <citation type="submission" date="2019-10" db="EMBL/GenBank/DDBJ databases">
        <title>Draft Genome Sequence of Cytophagaceae sp. SJW1-29.</title>
        <authorList>
            <person name="Choi A."/>
        </authorList>
    </citation>
    <scope>NUCLEOTIDE SEQUENCE [LARGE SCALE GENOMIC DNA]</scope>
    <source>
        <strain evidence="2 3">SJW1-29</strain>
    </source>
</reference>
<name>A0A7C9BDZ0_9BACT</name>
<dbReference type="InterPro" id="IPR051082">
    <property type="entry name" value="Pentapeptide-BTB/POZ_domain"/>
</dbReference>
<dbReference type="Pfam" id="PF13676">
    <property type="entry name" value="TIR_2"/>
    <property type="match status" value="1"/>
</dbReference>
<dbReference type="EMBL" id="WHLY01000002">
    <property type="protein sequence ID" value="MPR35136.1"/>
    <property type="molecule type" value="Genomic_DNA"/>
</dbReference>
<gene>
    <name evidence="2" type="ORF">GBK04_17730</name>
</gene>
<accession>A0A7C9BDZ0</accession>
<dbReference type="InterPro" id="IPR000157">
    <property type="entry name" value="TIR_dom"/>
</dbReference>
<dbReference type="PANTHER" id="PTHR14136:SF17">
    <property type="entry name" value="BTB_POZ DOMAIN-CONTAINING PROTEIN KCTD9"/>
    <property type="match status" value="1"/>
</dbReference>
<evidence type="ECO:0000313" key="2">
    <source>
        <dbReference type="EMBL" id="MPR35136.1"/>
    </source>
</evidence>
<dbReference type="InterPro" id="IPR035897">
    <property type="entry name" value="Toll_tir_struct_dom_sf"/>
</dbReference>
<dbReference type="RefSeq" id="WP_152761928.1">
    <property type="nucleotide sequence ID" value="NZ_WHLY01000002.1"/>
</dbReference>
<evidence type="ECO:0000313" key="3">
    <source>
        <dbReference type="Proteomes" id="UP000479293"/>
    </source>
</evidence>
<dbReference type="PROSITE" id="PS50104">
    <property type="entry name" value="TIR"/>
    <property type="match status" value="1"/>
</dbReference>